<organism evidence="2 3">
    <name type="scientific">Fusarium beomiforme</name>
    <dbReference type="NCBI Taxonomy" id="44412"/>
    <lineage>
        <taxon>Eukaryota</taxon>
        <taxon>Fungi</taxon>
        <taxon>Dikarya</taxon>
        <taxon>Ascomycota</taxon>
        <taxon>Pezizomycotina</taxon>
        <taxon>Sordariomycetes</taxon>
        <taxon>Hypocreomycetidae</taxon>
        <taxon>Hypocreales</taxon>
        <taxon>Nectriaceae</taxon>
        <taxon>Fusarium</taxon>
        <taxon>Fusarium burgessii species complex</taxon>
    </lineage>
</organism>
<feature type="region of interest" description="Disordered" evidence="1">
    <location>
        <begin position="1"/>
        <end position="84"/>
    </location>
</feature>
<dbReference type="AlphaFoldDB" id="A0A9P5AK56"/>
<evidence type="ECO:0000313" key="3">
    <source>
        <dbReference type="Proteomes" id="UP000730481"/>
    </source>
</evidence>
<comment type="caution">
    <text evidence="2">The sequence shown here is derived from an EMBL/GenBank/DDBJ whole genome shotgun (WGS) entry which is preliminary data.</text>
</comment>
<feature type="compositionally biased region" description="Basic and acidic residues" evidence="1">
    <location>
        <begin position="12"/>
        <end position="22"/>
    </location>
</feature>
<sequence>MSFTQQNAVREAWAKEDPERDGGFGGDSVESTLNAPMEGFMARSPFHSSQGNLFAQHESTEPQTHLAKPRRSADENPTSIETSGTLLDKLHEILEKMERNEFDRQWKMNRFNRRFNRRLDEIRGILAKASLSNSEEDEHLAKRRRFVTKLKEDQRFHEGSSASPMEEFSQAERSHIMEGFQQSQQPQPIQSPQQGQQLPQIQGFQQLPILNFAISAQFFPPQAPPFREHTNSHTSGPPTSPTPDIGVRALPGLGLSLSLSIDWNHVESDHFVVCVGGIYSKVAVQRVWGKIAELSPVGLIFSRWLFGLSAQE</sequence>
<keyword evidence="3" id="KW-1185">Reference proteome</keyword>
<feature type="compositionally biased region" description="Low complexity" evidence="1">
    <location>
        <begin position="180"/>
        <end position="198"/>
    </location>
</feature>
<reference evidence="2" key="1">
    <citation type="journal article" date="2017" name="Mycologia">
        <title>Fusarium algeriense, sp. nov., a novel toxigenic crown rot pathogen of durum wheat from Algeria is nested in the Fusarium burgessii species complex.</title>
        <authorList>
            <person name="Laraba I."/>
            <person name="Keddad A."/>
            <person name="Boureghda H."/>
            <person name="Abdallah N."/>
            <person name="Vaughan M.M."/>
            <person name="Proctor R.H."/>
            <person name="Busman M."/>
            <person name="O'Donnell K."/>
        </authorList>
    </citation>
    <scope>NUCLEOTIDE SEQUENCE</scope>
    <source>
        <strain evidence="2">NRRL 25174</strain>
    </source>
</reference>
<evidence type="ECO:0000256" key="1">
    <source>
        <dbReference type="SAM" id="MobiDB-lite"/>
    </source>
</evidence>
<protein>
    <submittedName>
        <fullName evidence="2">Uncharacterized protein</fullName>
    </submittedName>
</protein>
<name>A0A9P5AK56_9HYPO</name>
<proteinExistence type="predicted"/>
<feature type="region of interest" description="Disordered" evidence="1">
    <location>
        <begin position="179"/>
        <end position="198"/>
    </location>
</feature>
<feature type="compositionally biased region" description="Polar residues" evidence="1">
    <location>
        <begin position="75"/>
        <end position="84"/>
    </location>
</feature>
<feature type="region of interest" description="Disordered" evidence="1">
    <location>
        <begin position="223"/>
        <end position="246"/>
    </location>
</feature>
<reference evidence="2" key="2">
    <citation type="submission" date="2020-02" db="EMBL/GenBank/DDBJ databases">
        <title>Identification and distribution of gene clusters putatively required for synthesis of sphingolipid metabolism inhibitors in phylogenetically diverse species of the filamentous fungus Fusarium.</title>
        <authorList>
            <person name="Kim H.-S."/>
            <person name="Busman M."/>
            <person name="Brown D.W."/>
            <person name="Divon H."/>
            <person name="Uhlig S."/>
            <person name="Proctor R.H."/>
        </authorList>
    </citation>
    <scope>NUCLEOTIDE SEQUENCE</scope>
    <source>
        <strain evidence="2">NRRL 25174</strain>
    </source>
</reference>
<gene>
    <name evidence="2" type="ORF">FBEOM_5914</name>
</gene>
<dbReference type="Proteomes" id="UP000730481">
    <property type="component" value="Unassembled WGS sequence"/>
</dbReference>
<dbReference type="EMBL" id="PVQB02000246">
    <property type="protein sequence ID" value="KAF4340217.1"/>
    <property type="molecule type" value="Genomic_DNA"/>
</dbReference>
<accession>A0A9P5AK56</accession>
<evidence type="ECO:0000313" key="2">
    <source>
        <dbReference type="EMBL" id="KAF4340217.1"/>
    </source>
</evidence>